<dbReference type="PATRIC" id="fig|1302272.5.peg.935"/>
<reference evidence="2 3" key="1">
    <citation type="journal article" date="2015" name="Genome Announc.">
        <title>Expanding the biotechnology potential of lactobacilli through comparative genomics of 213 strains and associated genera.</title>
        <authorList>
            <person name="Sun Z."/>
            <person name="Harris H.M."/>
            <person name="McCann A."/>
            <person name="Guo C."/>
            <person name="Argimon S."/>
            <person name="Zhang W."/>
            <person name="Yang X."/>
            <person name="Jeffery I.B."/>
            <person name="Cooney J.C."/>
            <person name="Kagawa T.F."/>
            <person name="Liu W."/>
            <person name="Song Y."/>
            <person name="Salvetti E."/>
            <person name="Wrobel A."/>
            <person name="Rasinkangas P."/>
            <person name="Parkhill J."/>
            <person name="Rea M.C."/>
            <person name="O'Sullivan O."/>
            <person name="Ritari J."/>
            <person name="Douillard F.P."/>
            <person name="Paul Ross R."/>
            <person name="Yang R."/>
            <person name="Briner A.E."/>
            <person name="Felis G.E."/>
            <person name="de Vos W.M."/>
            <person name="Barrangou R."/>
            <person name="Klaenhammer T.R."/>
            <person name="Caufield P.W."/>
            <person name="Cui Y."/>
            <person name="Zhang H."/>
            <person name="O'Toole P.W."/>
        </authorList>
    </citation>
    <scope>NUCLEOTIDE SEQUENCE [LARGE SCALE GENOMIC DNA]</scope>
    <source>
        <strain evidence="2 3">JCM 15530</strain>
    </source>
</reference>
<comment type="caution">
    <text evidence="2">The sequence shown here is derived from an EMBL/GenBank/DDBJ whole genome shotgun (WGS) entry which is preliminary data.</text>
</comment>
<keyword evidence="1" id="KW-0472">Membrane</keyword>
<dbReference type="Proteomes" id="UP000050911">
    <property type="component" value="Unassembled WGS sequence"/>
</dbReference>
<evidence type="ECO:0000313" key="2">
    <source>
        <dbReference type="EMBL" id="KRK46787.1"/>
    </source>
</evidence>
<protein>
    <submittedName>
        <fullName evidence="2">Uncharacterized protein</fullName>
    </submittedName>
</protein>
<dbReference type="OrthoDB" id="2323127at2"/>
<accession>A0A0R1HQL8</accession>
<dbReference type="RefSeq" id="WP_056943221.1">
    <property type="nucleotide sequence ID" value="NZ_AZCX01000018.1"/>
</dbReference>
<evidence type="ECO:0000256" key="1">
    <source>
        <dbReference type="SAM" id="Phobius"/>
    </source>
</evidence>
<keyword evidence="3" id="KW-1185">Reference proteome</keyword>
<name>A0A0R1HQL8_9LACO</name>
<sequence>MSNTKFWFQKGIVLASTMMVGGVLVASAGIIEANADTIPNTTSTSNGNTTIMSDASTTAETSQSIATPEQLETLDPYVSVENNQYVLQKSAQKVTSPQIFQAAQTQIQTTNRYISTNGLTINPDNLTINPDTMASVLRASRSRPSHETRSYWWGERHIFRSHAAIENFAYNLDKASKSAGLGVIFGGATANIPFTVVSGLTAAYFGNMASDLRHMESLHRHSKIYMDVNYSLIYKIKVWNGH</sequence>
<gene>
    <name evidence="2" type="ORF">FC96_GL000931</name>
</gene>
<evidence type="ECO:0000313" key="3">
    <source>
        <dbReference type="Proteomes" id="UP000050911"/>
    </source>
</evidence>
<organism evidence="2 3">
    <name type="scientific">Secundilactobacillus kimchicus JCM 15530</name>
    <dbReference type="NCBI Taxonomy" id="1302272"/>
    <lineage>
        <taxon>Bacteria</taxon>
        <taxon>Bacillati</taxon>
        <taxon>Bacillota</taxon>
        <taxon>Bacilli</taxon>
        <taxon>Lactobacillales</taxon>
        <taxon>Lactobacillaceae</taxon>
        <taxon>Secundilactobacillus</taxon>
    </lineage>
</organism>
<keyword evidence="1" id="KW-0812">Transmembrane</keyword>
<feature type="transmembrane region" description="Helical" evidence="1">
    <location>
        <begin position="12"/>
        <end position="31"/>
    </location>
</feature>
<dbReference type="AlphaFoldDB" id="A0A0R1HQL8"/>
<proteinExistence type="predicted"/>
<dbReference type="EMBL" id="AZCX01000018">
    <property type="protein sequence ID" value="KRK46787.1"/>
    <property type="molecule type" value="Genomic_DNA"/>
</dbReference>
<keyword evidence="1" id="KW-1133">Transmembrane helix</keyword>